<gene>
    <name evidence="2" type="ORF">AVEN_117732_1</name>
</gene>
<organism evidence="2 3">
    <name type="scientific">Araneus ventricosus</name>
    <name type="common">Orbweaver spider</name>
    <name type="synonym">Epeira ventricosa</name>
    <dbReference type="NCBI Taxonomy" id="182803"/>
    <lineage>
        <taxon>Eukaryota</taxon>
        <taxon>Metazoa</taxon>
        <taxon>Ecdysozoa</taxon>
        <taxon>Arthropoda</taxon>
        <taxon>Chelicerata</taxon>
        <taxon>Arachnida</taxon>
        <taxon>Araneae</taxon>
        <taxon>Araneomorphae</taxon>
        <taxon>Entelegynae</taxon>
        <taxon>Araneoidea</taxon>
        <taxon>Araneidae</taxon>
        <taxon>Araneus</taxon>
    </lineage>
</organism>
<feature type="region of interest" description="Disordered" evidence="1">
    <location>
        <begin position="48"/>
        <end position="73"/>
    </location>
</feature>
<evidence type="ECO:0000313" key="2">
    <source>
        <dbReference type="EMBL" id="GBN72238.1"/>
    </source>
</evidence>
<accession>A0A4Y2R915</accession>
<feature type="non-terminal residue" evidence="2">
    <location>
        <position position="1"/>
    </location>
</feature>
<dbReference type="Proteomes" id="UP000499080">
    <property type="component" value="Unassembled WGS sequence"/>
</dbReference>
<reference evidence="2 3" key="1">
    <citation type="journal article" date="2019" name="Sci. Rep.">
        <title>Orb-weaving spider Araneus ventricosus genome elucidates the spidroin gene catalogue.</title>
        <authorList>
            <person name="Kono N."/>
            <person name="Nakamura H."/>
            <person name="Ohtoshi R."/>
            <person name="Moran D.A.P."/>
            <person name="Shinohara A."/>
            <person name="Yoshida Y."/>
            <person name="Fujiwara M."/>
            <person name="Mori M."/>
            <person name="Tomita M."/>
            <person name="Arakawa K."/>
        </authorList>
    </citation>
    <scope>NUCLEOTIDE SEQUENCE [LARGE SCALE GENOMIC DNA]</scope>
</reference>
<dbReference type="EMBL" id="BGPR01143391">
    <property type="protein sequence ID" value="GBN72238.1"/>
    <property type="molecule type" value="Genomic_DNA"/>
</dbReference>
<sequence>TSSPSVTDWTPGSLCRRFSEDSPLRHLLCSVTHGMGKKLLVVNNLGGSYNIHGSAQQTENVRQPPPNDQSRSQ</sequence>
<evidence type="ECO:0000313" key="3">
    <source>
        <dbReference type="Proteomes" id="UP000499080"/>
    </source>
</evidence>
<feature type="compositionally biased region" description="Polar residues" evidence="1">
    <location>
        <begin position="48"/>
        <end position="61"/>
    </location>
</feature>
<name>A0A4Y2R915_ARAVE</name>
<protein>
    <submittedName>
        <fullName evidence="2">Uncharacterized protein</fullName>
    </submittedName>
</protein>
<proteinExistence type="predicted"/>
<keyword evidence="3" id="KW-1185">Reference proteome</keyword>
<comment type="caution">
    <text evidence="2">The sequence shown here is derived from an EMBL/GenBank/DDBJ whole genome shotgun (WGS) entry which is preliminary data.</text>
</comment>
<dbReference type="AlphaFoldDB" id="A0A4Y2R915"/>
<evidence type="ECO:0000256" key="1">
    <source>
        <dbReference type="SAM" id="MobiDB-lite"/>
    </source>
</evidence>